<proteinExistence type="predicted"/>
<dbReference type="KEGG" id="vg:29124677"/>
<dbReference type="GeneID" id="29124677"/>
<reference evidence="2" key="1">
    <citation type="submission" date="2016-06" db="EMBL/GenBank/DDBJ databases">
        <authorList>
            <person name="Kjaerup R.B."/>
            <person name="Dalgaard T.S."/>
            <person name="Juul-Madsen H.R."/>
        </authorList>
    </citation>
    <scope>NUCLEOTIDE SEQUENCE [LARGE SCALE GENOMIC DNA]</scope>
</reference>
<gene>
    <name evidence="1" type="primary">75</name>
    <name evidence="1" type="ORF">SEA_HOTOROBO_75</name>
</gene>
<sequence>MLGPDYYYPLTEEEWEFECEMLRHSEYWGDLSVPLTPDEEEIIDEIW</sequence>
<evidence type="ECO:0000313" key="2">
    <source>
        <dbReference type="Proteomes" id="UP000201248"/>
    </source>
</evidence>
<name>A0A142K8D4_9CAUD</name>
<protein>
    <submittedName>
        <fullName evidence="1">Uncharacterized protein</fullName>
    </submittedName>
</protein>
<accession>A0A142K8D4</accession>
<dbReference type="Proteomes" id="UP000201248">
    <property type="component" value="Segment"/>
</dbReference>
<dbReference type="EMBL" id="KU963245">
    <property type="protein sequence ID" value="AMS02367.1"/>
    <property type="molecule type" value="Genomic_DNA"/>
</dbReference>
<dbReference type="RefSeq" id="YP_009301025.1">
    <property type="nucleotide sequence ID" value="NC_031229.1"/>
</dbReference>
<evidence type="ECO:0000313" key="1">
    <source>
        <dbReference type="EMBL" id="AMS02367.1"/>
    </source>
</evidence>
<organism evidence="1 2">
    <name type="scientific">Gordonia phage Hotorobo</name>
    <dbReference type="NCBI Taxonomy" id="1821554"/>
    <lineage>
        <taxon>Viruses</taxon>
        <taxon>Duplodnaviria</taxon>
        <taxon>Heunggongvirae</taxon>
        <taxon>Uroviricota</taxon>
        <taxon>Caudoviricetes</taxon>
        <taxon>Montyvirus</taxon>
        <taxon>Montyvirus monty</taxon>
    </lineage>
</organism>